<feature type="domain" description="Ig-like" evidence="5">
    <location>
        <begin position="228"/>
        <end position="317"/>
    </location>
</feature>
<evidence type="ECO:0000256" key="2">
    <source>
        <dbReference type="ARBA" id="ARBA00023157"/>
    </source>
</evidence>
<sequence length="371" mass="40945">MVHQQSGLLFLLLCWIAVKAENPPSISTLTKSPTNFKDGDTITLHCQASATGSSTFTYQWFATDFEGNGKDISLSRYSHQVNTGRLTIRSLNHTQDDGYFYCVAKNTAGRVRSKRLLIQVAHLEVTPNVDTSVSKSALQGAELTYEYPVVQSFPEPMITWTKGGSALSESQRISFSASGNLYIGNVEVNDVDRYRSTVQNTYTGQSFSRGPVVVSVTARNPSAILSTPYIILGPTNQVAIQGKTSSVTFECFASGRPMPTISWRRGGQQIYYQAGKFTLTAHNKRLTVHNPRKSEEGVYECRVTTTNQHKSRTANLTIIVEPTFTVQPAMANRFPQESAMFKCNATGTPTPKLPGSTTGKRLHHQPRAEFK</sequence>
<dbReference type="Gene3D" id="2.60.40.10">
    <property type="entry name" value="Immunoglobulins"/>
    <property type="match status" value="3"/>
</dbReference>
<evidence type="ECO:0000313" key="6">
    <source>
        <dbReference type="EMBL" id="KAJ7340258.1"/>
    </source>
</evidence>
<accession>A0A9W9YHV8</accession>
<name>A0A9W9YHV8_9CNID</name>
<protein>
    <submittedName>
        <fullName evidence="6">Roundabout 1</fullName>
    </submittedName>
</protein>
<dbReference type="SUPFAM" id="SSF48726">
    <property type="entry name" value="Immunoglobulin"/>
    <property type="match status" value="3"/>
</dbReference>
<dbReference type="OrthoDB" id="6244967at2759"/>
<evidence type="ECO:0000259" key="5">
    <source>
        <dbReference type="PROSITE" id="PS50835"/>
    </source>
</evidence>
<dbReference type="GO" id="GO:0098632">
    <property type="term" value="F:cell-cell adhesion mediator activity"/>
    <property type="evidence" value="ECO:0007669"/>
    <property type="project" value="TreeGrafter"/>
</dbReference>
<dbReference type="InterPro" id="IPR003599">
    <property type="entry name" value="Ig_sub"/>
</dbReference>
<dbReference type="Proteomes" id="UP001163046">
    <property type="component" value="Unassembled WGS sequence"/>
</dbReference>
<dbReference type="Pfam" id="PF07679">
    <property type="entry name" value="I-set"/>
    <property type="match status" value="2"/>
</dbReference>
<dbReference type="SMART" id="SM00408">
    <property type="entry name" value="IGc2"/>
    <property type="match status" value="2"/>
</dbReference>
<dbReference type="Pfam" id="PF13927">
    <property type="entry name" value="Ig_3"/>
    <property type="match status" value="1"/>
</dbReference>
<dbReference type="GO" id="GO:0007411">
    <property type="term" value="P:axon guidance"/>
    <property type="evidence" value="ECO:0007669"/>
    <property type="project" value="TreeGrafter"/>
</dbReference>
<dbReference type="InterPro" id="IPR013783">
    <property type="entry name" value="Ig-like_fold"/>
</dbReference>
<dbReference type="PROSITE" id="PS50835">
    <property type="entry name" value="IG_LIKE"/>
    <property type="match status" value="3"/>
</dbReference>
<keyword evidence="7" id="KW-1185">Reference proteome</keyword>
<evidence type="ECO:0000256" key="4">
    <source>
        <dbReference type="SAM" id="SignalP"/>
    </source>
</evidence>
<organism evidence="6 7">
    <name type="scientific">Desmophyllum pertusum</name>
    <dbReference type="NCBI Taxonomy" id="174260"/>
    <lineage>
        <taxon>Eukaryota</taxon>
        <taxon>Metazoa</taxon>
        <taxon>Cnidaria</taxon>
        <taxon>Anthozoa</taxon>
        <taxon>Hexacorallia</taxon>
        <taxon>Scleractinia</taxon>
        <taxon>Caryophylliina</taxon>
        <taxon>Caryophylliidae</taxon>
        <taxon>Desmophyllum</taxon>
    </lineage>
</organism>
<feature type="compositionally biased region" description="Polar residues" evidence="3">
    <location>
        <begin position="347"/>
        <end position="359"/>
    </location>
</feature>
<feature type="domain" description="Ig-like" evidence="5">
    <location>
        <begin position="24"/>
        <end position="117"/>
    </location>
</feature>
<evidence type="ECO:0000256" key="3">
    <source>
        <dbReference type="SAM" id="MobiDB-lite"/>
    </source>
</evidence>
<dbReference type="GO" id="GO:0005886">
    <property type="term" value="C:plasma membrane"/>
    <property type="evidence" value="ECO:0007669"/>
    <property type="project" value="TreeGrafter"/>
</dbReference>
<evidence type="ECO:0000256" key="1">
    <source>
        <dbReference type="ARBA" id="ARBA00022737"/>
    </source>
</evidence>
<dbReference type="PANTHER" id="PTHR44170">
    <property type="entry name" value="PROTEIN SIDEKICK"/>
    <property type="match status" value="1"/>
</dbReference>
<keyword evidence="1" id="KW-0677">Repeat</keyword>
<dbReference type="InterPro" id="IPR013098">
    <property type="entry name" value="Ig_I-set"/>
</dbReference>
<dbReference type="EMBL" id="MU827778">
    <property type="protein sequence ID" value="KAJ7340258.1"/>
    <property type="molecule type" value="Genomic_DNA"/>
</dbReference>
<dbReference type="PANTHER" id="PTHR44170:SF49">
    <property type="entry name" value="PROTEIN SIDEKICK-1 ISOFORM X1"/>
    <property type="match status" value="1"/>
</dbReference>
<keyword evidence="2" id="KW-1015">Disulfide bond</keyword>
<dbReference type="InterPro" id="IPR007110">
    <property type="entry name" value="Ig-like_dom"/>
</dbReference>
<keyword evidence="4" id="KW-0732">Signal</keyword>
<feature type="region of interest" description="Disordered" evidence="3">
    <location>
        <begin position="347"/>
        <end position="371"/>
    </location>
</feature>
<proteinExistence type="predicted"/>
<gene>
    <name evidence="6" type="primary">ROBO1_1</name>
    <name evidence="6" type="ORF">OS493_002990</name>
</gene>
<reference evidence="6" key="1">
    <citation type="submission" date="2023-01" db="EMBL/GenBank/DDBJ databases">
        <title>Genome assembly of the deep-sea coral Lophelia pertusa.</title>
        <authorList>
            <person name="Herrera S."/>
            <person name="Cordes E."/>
        </authorList>
    </citation>
    <scope>NUCLEOTIDE SEQUENCE</scope>
    <source>
        <strain evidence="6">USNM1676648</strain>
        <tissue evidence="6">Polyp</tissue>
    </source>
</reference>
<dbReference type="InterPro" id="IPR003598">
    <property type="entry name" value="Ig_sub2"/>
</dbReference>
<comment type="caution">
    <text evidence="6">The sequence shown here is derived from an EMBL/GenBank/DDBJ whole genome shotgun (WGS) entry which is preliminary data.</text>
</comment>
<feature type="domain" description="Ig-like" evidence="5">
    <location>
        <begin position="127"/>
        <end position="215"/>
    </location>
</feature>
<dbReference type="InterPro" id="IPR036179">
    <property type="entry name" value="Ig-like_dom_sf"/>
</dbReference>
<dbReference type="GO" id="GO:0030424">
    <property type="term" value="C:axon"/>
    <property type="evidence" value="ECO:0007669"/>
    <property type="project" value="TreeGrafter"/>
</dbReference>
<evidence type="ECO:0000313" key="7">
    <source>
        <dbReference type="Proteomes" id="UP001163046"/>
    </source>
</evidence>
<feature type="chain" id="PRO_5040741235" evidence="4">
    <location>
        <begin position="21"/>
        <end position="371"/>
    </location>
</feature>
<dbReference type="SMART" id="SM00409">
    <property type="entry name" value="IG"/>
    <property type="match status" value="3"/>
</dbReference>
<dbReference type="AlphaFoldDB" id="A0A9W9YHV8"/>
<feature type="signal peptide" evidence="4">
    <location>
        <begin position="1"/>
        <end position="20"/>
    </location>
</feature>